<organism evidence="1 2">
    <name type="scientific">Phycomyces blakesleeanus (strain ATCC 8743b / DSM 1359 / FGSC 10004 / NBRC 33097 / NRRL 1555)</name>
    <dbReference type="NCBI Taxonomy" id="763407"/>
    <lineage>
        <taxon>Eukaryota</taxon>
        <taxon>Fungi</taxon>
        <taxon>Fungi incertae sedis</taxon>
        <taxon>Mucoromycota</taxon>
        <taxon>Mucoromycotina</taxon>
        <taxon>Mucoromycetes</taxon>
        <taxon>Mucorales</taxon>
        <taxon>Phycomycetaceae</taxon>
        <taxon>Phycomyces</taxon>
    </lineage>
</organism>
<dbReference type="Proteomes" id="UP000077315">
    <property type="component" value="Unassembled WGS sequence"/>
</dbReference>
<sequence>MNNINTDLTETEILAVYSLQFSSQKTIASDNDEDYEEAETEVKRLHYMREHLLNMHETLIQIYSNIMLAGNNHMTDDFQTVCYLGSPMHITAERIVHNNLDGSNVYWWILCHPHLHNGVGINSFRDHYRINRRTFNCMVNVLSRDSEFKASNERGNTSHSIWKQVAIVLWRLSNTHLGYRMASEMFGVSQAAYHRFTERFLKAMICCFLNDTIKWPSTIRESRRVMSGFAEASRRTGNPHLKSCIGAIDGKLVVVQKQSSFGNS</sequence>
<evidence type="ECO:0000313" key="1">
    <source>
        <dbReference type="EMBL" id="OAD80834.1"/>
    </source>
</evidence>
<proteinExistence type="predicted"/>
<keyword evidence="2" id="KW-1185">Reference proteome</keyword>
<accession>A0A167R4N7</accession>
<dbReference type="VEuPathDB" id="FungiDB:PHYBLDRAFT_138384"/>
<dbReference type="RefSeq" id="XP_018298874.1">
    <property type="nucleotide sequence ID" value="XM_018429987.1"/>
</dbReference>
<dbReference type="OrthoDB" id="6773865at2759"/>
<name>A0A167R4N7_PHYB8</name>
<dbReference type="GeneID" id="28990893"/>
<evidence type="ECO:0008006" key="3">
    <source>
        <dbReference type="Google" id="ProtNLM"/>
    </source>
</evidence>
<gene>
    <name evidence="1" type="ORF">PHYBLDRAFT_138384</name>
</gene>
<dbReference type="EMBL" id="KV440971">
    <property type="protein sequence ID" value="OAD80834.1"/>
    <property type="molecule type" value="Genomic_DNA"/>
</dbReference>
<protein>
    <recommendedName>
        <fullName evidence="3">DDE Tnp4 domain-containing protein</fullName>
    </recommendedName>
</protein>
<reference evidence="2" key="1">
    <citation type="submission" date="2015-06" db="EMBL/GenBank/DDBJ databases">
        <title>Expansion of signal transduction pathways in fungi by whole-genome duplication.</title>
        <authorList>
            <consortium name="DOE Joint Genome Institute"/>
            <person name="Corrochano L.M."/>
            <person name="Kuo A."/>
            <person name="Marcet-Houben M."/>
            <person name="Polaino S."/>
            <person name="Salamov A."/>
            <person name="Villalobos J.M."/>
            <person name="Alvarez M.I."/>
            <person name="Avalos J."/>
            <person name="Benito E.P."/>
            <person name="Benoit I."/>
            <person name="Burger G."/>
            <person name="Camino L.P."/>
            <person name="Canovas D."/>
            <person name="Cerda-Olmedo E."/>
            <person name="Cheng J.-F."/>
            <person name="Dominguez A."/>
            <person name="Elias M."/>
            <person name="Eslava A.P."/>
            <person name="Glaser F."/>
            <person name="Grimwood J."/>
            <person name="Gutierrez G."/>
            <person name="Heitman J."/>
            <person name="Henrissat B."/>
            <person name="Iturriaga E.A."/>
            <person name="Lang B.F."/>
            <person name="Lavin J.L."/>
            <person name="Lee S."/>
            <person name="Li W."/>
            <person name="Lindquist E."/>
            <person name="Lopez-Garcia S."/>
            <person name="Luque E.M."/>
            <person name="Marcos A.T."/>
            <person name="Martin J."/>
            <person name="McCluskey K."/>
            <person name="Medina H.R."/>
            <person name="Miralles-Duran A."/>
            <person name="Miyazaki A."/>
            <person name="Munoz-Torres E."/>
            <person name="Oguiza J.A."/>
            <person name="Ohm R."/>
            <person name="Olmedo M."/>
            <person name="Orejas M."/>
            <person name="Ortiz-Castellanos L."/>
            <person name="Pisabarro A.G."/>
            <person name="Rodriguez-Romero J."/>
            <person name="Ruiz-Herrera J."/>
            <person name="Ruiz-Vazquez R."/>
            <person name="Sanz C."/>
            <person name="Schackwitz W."/>
            <person name="Schmutz J."/>
            <person name="Shahriari M."/>
            <person name="Shelest E."/>
            <person name="Silva-Franco F."/>
            <person name="Soanes D."/>
            <person name="Syed K."/>
            <person name="Tagua V.G."/>
            <person name="Talbot N.J."/>
            <person name="Thon M."/>
            <person name="De vries R.P."/>
            <person name="Wiebenga A."/>
            <person name="Yadav J.S."/>
            <person name="Braun E.L."/>
            <person name="Baker S."/>
            <person name="Garre V."/>
            <person name="Horwitz B."/>
            <person name="Torres-Martinez S."/>
            <person name="Idnurm A."/>
            <person name="Herrera-Estrella A."/>
            <person name="Gabaldon T."/>
            <person name="Grigoriev I.V."/>
        </authorList>
    </citation>
    <scope>NUCLEOTIDE SEQUENCE [LARGE SCALE GENOMIC DNA]</scope>
    <source>
        <strain evidence="2">NRRL 1555(-)</strain>
    </source>
</reference>
<dbReference type="AlphaFoldDB" id="A0A167R4N7"/>
<evidence type="ECO:0000313" key="2">
    <source>
        <dbReference type="Proteomes" id="UP000077315"/>
    </source>
</evidence>
<dbReference type="InParanoid" id="A0A167R4N7"/>